<feature type="compositionally biased region" description="Pro residues" evidence="10">
    <location>
        <begin position="546"/>
        <end position="564"/>
    </location>
</feature>
<dbReference type="EMBL" id="MCFL01000046">
    <property type="protein sequence ID" value="ORZ32468.1"/>
    <property type="molecule type" value="Genomic_DNA"/>
</dbReference>
<evidence type="ECO:0000256" key="6">
    <source>
        <dbReference type="ARBA" id="ARBA00022692"/>
    </source>
</evidence>
<feature type="non-terminal residue" evidence="12">
    <location>
        <position position="1"/>
    </location>
</feature>
<dbReference type="GO" id="GO:0005886">
    <property type="term" value="C:plasma membrane"/>
    <property type="evidence" value="ECO:0007669"/>
    <property type="project" value="UniProtKB-SubCell"/>
</dbReference>
<evidence type="ECO:0000256" key="3">
    <source>
        <dbReference type="ARBA" id="ARBA00022475"/>
    </source>
</evidence>
<keyword evidence="8 11" id="KW-0472">Membrane</keyword>
<feature type="region of interest" description="Disordered" evidence="10">
    <location>
        <begin position="509"/>
        <end position="619"/>
    </location>
</feature>
<dbReference type="STRING" id="765915.A0A1Y2HD00"/>
<evidence type="ECO:0000256" key="10">
    <source>
        <dbReference type="SAM" id="MobiDB-lite"/>
    </source>
</evidence>
<protein>
    <recommendedName>
        <fullName evidence="2">chitin synthase</fullName>
        <ecNumber evidence="2">2.4.1.16</ecNumber>
    </recommendedName>
</protein>
<dbReference type="EC" id="2.4.1.16" evidence="2"/>
<feature type="transmembrane region" description="Helical" evidence="11">
    <location>
        <begin position="405"/>
        <end position="425"/>
    </location>
</feature>
<evidence type="ECO:0000256" key="8">
    <source>
        <dbReference type="ARBA" id="ARBA00023136"/>
    </source>
</evidence>
<keyword evidence="6 11" id="KW-0812">Transmembrane</keyword>
<dbReference type="GO" id="GO:0030428">
    <property type="term" value="C:cell septum"/>
    <property type="evidence" value="ECO:0007669"/>
    <property type="project" value="TreeGrafter"/>
</dbReference>
<keyword evidence="3" id="KW-1003">Cell membrane</keyword>
<feature type="compositionally biased region" description="Low complexity" evidence="10">
    <location>
        <begin position="565"/>
        <end position="584"/>
    </location>
</feature>
<keyword evidence="4" id="KW-0328">Glycosyltransferase</keyword>
<comment type="caution">
    <text evidence="12">The sequence shown here is derived from an EMBL/GenBank/DDBJ whole genome shotgun (WGS) entry which is preliminary data.</text>
</comment>
<evidence type="ECO:0000256" key="4">
    <source>
        <dbReference type="ARBA" id="ARBA00022676"/>
    </source>
</evidence>
<dbReference type="Gene3D" id="3.90.550.10">
    <property type="entry name" value="Spore Coat Polysaccharide Biosynthesis Protein SpsA, Chain A"/>
    <property type="match status" value="1"/>
</dbReference>
<gene>
    <name evidence="12" type="ORF">BCR44DRAFT_1391867</name>
</gene>
<dbReference type="InterPro" id="IPR004835">
    <property type="entry name" value="Chitin_synth"/>
</dbReference>
<dbReference type="PANTHER" id="PTHR22914">
    <property type="entry name" value="CHITIN SYNTHASE"/>
    <property type="match status" value="1"/>
</dbReference>
<dbReference type="Pfam" id="PF03142">
    <property type="entry name" value="Chitin_synth_2"/>
    <property type="match status" value="1"/>
</dbReference>
<name>A0A1Y2HD00_9FUNG</name>
<evidence type="ECO:0000313" key="12">
    <source>
        <dbReference type="EMBL" id="ORZ32468.1"/>
    </source>
</evidence>
<sequence length="619" mass="69910">PKPWVICLVTAYSEDRAGIQTTLDSLSATEYPSHQKLLVVIADGNVTGAGQSVSTPDICRGMLKPARWMPSHVEPASYVAIGDGNNRHNMAEVHAGHYVYKDKKVPMVLINKVGNSEERGKPKAGNRGKRDSQIILMSWLNKLAFNDRMCPLEFDLSDKVYRLTGEFPTIYEMVLMVDADTLVLPDSLGRMVAAFEDDDKVMGLCGETRIANKRKSWVTMIQVFEYYISHHLGKAFESIFGGVTCLPGCFCMYRIRAPKAGPDGEKGKFFVPVLANPAIIEAYSQNEVNTLHEKNLLLLGEDRYLTTLMLRTFPKRKMIFVPRAVCKTEVPDRFSVLLSQRRRWINSTVHNLYRLLWTKDLCGIFCCSMPFVIALELIASVSLPAMLLFLLYLIVRASMGDPNAVLPLVLMAAMFLLQAVLILITTRKLIYIWWMFVYIFAIPVWNFILPVYAFWHFDDFSWGATRKIEGVDNGHGSADGRQVFDPLAIPRKYFQEWKDERSRYARKMREANMPPPPSMPSNNPYRGPQARSGPHVQFDDADSPMGTPPPPFTAQGHVPPPMMMPPQHQQHQQVPQYHHQQPFHHQPPPPPAGHQGLPPPGHAVQHGSNNRGPSPPQYK</sequence>
<organism evidence="12 13">
    <name type="scientific">Catenaria anguillulae PL171</name>
    <dbReference type="NCBI Taxonomy" id="765915"/>
    <lineage>
        <taxon>Eukaryota</taxon>
        <taxon>Fungi</taxon>
        <taxon>Fungi incertae sedis</taxon>
        <taxon>Blastocladiomycota</taxon>
        <taxon>Blastocladiomycetes</taxon>
        <taxon>Blastocladiales</taxon>
        <taxon>Catenariaceae</taxon>
        <taxon>Catenaria</taxon>
    </lineage>
</organism>
<feature type="compositionally biased region" description="Pro residues" evidence="10">
    <location>
        <begin position="585"/>
        <end position="601"/>
    </location>
</feature>
<dbReference type="InterPro" id="IPR029044">
    <property type="entry name" value="Nucleotide-diphossugar_trans"/>
</dbReference>
<dbReference type="AlphaFoldDB" id="A0A1Y2HD00"/>
<dbReference type="OrthoDB" id="370884at2759"/>
<evidence type="ECO:0000256" key="11">
    <source>
        <dbReference type="SAM" id="Phobius"/>
    </source>
</evidence>
<feature type="transmembrane region" description="Helical" evidence="11">
    <location>
        <begin position="371"/>
        <end position="393"/>
    </location>
</feature>
<dbReference type="CDD" id="cd04190">
    <property type="entry name" value="Chitin_synth_C"/>
    <property type="match status" value="1"/>
</dbReference>
<accession>A0A1Y2HD00</accession>
<keyword evidence="13" id="KW-1185">Reference proteome</keyword>
<evidence type="ECO:0000256" key="5">
    <source>
        <dbReference type="ARBA" id="ARBA00022679"/>
    </source>
</evidence>
<evidence type="ECO:0000313" key="13">
    <source>
        <dbReference type="Proteomes" id="UP000193411"/>
    </source>
</evidence>
<reference evidence="12 13" key="1">
    <citation type="submission" date="2016-07" db="EMBL/GenBank/DDBJ databases">
        <title>Pervasive Adenine N6-methylation of Active Genes in Fungi.</title>
        <authorList>
            <consortium name="DOE Joint Genome Institute"/>
            <person name="Mondo S.J."/>
            <person name="Dannebaum R.O."/>
            <person name="Kuo R.C."/>
            <person name="Labutti K."/>
            <person name="Haridas S."/>
            <person name="Kuo A."/>
            <person name="Salamov A."/>
            <person name="Ahrendt S.R."/>
            <person name="Lipzen A."/>
            <person name="Sullivan W."/>
            <person name="Andreopoulos W.B."/>
            <person name="Clum A."/>
            <person name="Lindquist E."/>
            <person name="Daum C."/>
            <person name="Ramamoorthy G.K."/>
            <person name="Gryganskyi A."/>
            <person name="Culley D."/>
            <person name="Magnuson J.K."/>
            <person name="James T.Y."/>
            <person name="O'Malley M.A."/>
            <person name="Stajich J.E."/>
            <person name="Spatafora J.W."/>
            <person name="Visel A."/>
            <person name="Grigoriev I.V."/>
        </authorList>
    </citation>
    <scope>NUCLEOTIDE SEQUENCE [LARGE SCALE GENOMIC DNA]</scope>
    <source>
        <strain evidence="12 13">PL171</strain>
    </source>
</reference>
<keyword evidence="5" id="KW-0808">Transferase</keyword>
<dbReference type="Proteomes" id="UP000193411">
    <property type="component" value="Unassembled WGS sequence"/>
</dbReference>
<dbReference type="PANTHER" id="PTHR22914:SF16">
    <property type="entry name" value="CHITIN SYNTHASE 3"/>
    <property type="match status" value="1"/>
</dbReference>
<dbReference type="GO" id="GO:0006031">
    <property type="term" value="P:chitin biosynthetic process"/>
    <property type="evidence" value="ECO:0007669"/>
    <property type="project" value="TreeGrafter"/>
</dbReference>
<keyword evidence="7 11" id="KW-1133">Transmembrane helix</keyword>
<proteinExistence type="predicted"/>
<comment type="subcellular location">
    <subcellularLocation>
        <location evidence="1">Cell membrane</location>
        <topology evidence="1">Multi-pass membrane protein</topology>
    </subcellularLocation>
</comment>
<evidence type="ECO:0000256" key="9">
    <source>
        <dbReference type="ARBA" id="ARBA00023180"/>
    </source>
</evidence>
<evidence type="ECO:0000256" key="7">
    <source>
        <dbReference type="ARBA" id="ARBA00022989"/>
    </source>
</evidence>
<keyword evidence="9" id="KW-0325">Glycoprotein</keyword>
<feature type="transmembrane region" description="Helical" evidence="11">
    <location>
        <begin position="431"/>
        <end position="457"/>
    </location>
</feature>
<evidence type="ECO:0000256" key="2">
    <source>
        <dbReference type="ARBA" id="ARBA00012543"/>
    </source>
</evidence>
<dbReference type="SUPFAM" id="SSF53448">
    <property type="entry name" value="Nucleotide-diphospho-sugar transferases"/>
    <property type="match status" value="1"/>
</dbReference>
<evidence type="ECO:0000256" key="1">
    <source>
        <dbReference type="ARBA" id="ARBA00004651"/>
    </source>
</evidence>
<dbReference type="GO" id="GO:0004100">
    <property type="term" value="F:chitin synthase activity"/>
    <property type="evidence" value="ECO:0007669"/>
    <property type="project" value="UniProtKB-EC"/>
</dbReference>